<accession>W6UNL9</accession>
<sequence length="578" mass="64941">MQVTLLDDAIKNVILKQAAFERRVYSRFELLDLKKRCKEYKPPVFIIDRFLKRKNGKDFIFHSHRNDHVSFAQYGTPTDRNRRDYVPARLPRNSPFQPLKHISGILSKRGSRDKRIETSEFQENHFDLTEKPAWYTEGPKNIDDQMDFDDMKMPQFHDQAICKIECIDSSNKDKILLSLCQHVATTQEKTSEKSTNSRSVEEGPNMTVGEPFASTSGPVAKSKQKCVRIYTLREIENDLHVRKKYDDISNDLTAFNKLLAIVGFQDNDSQQQELSSDSATSNLSTAVDKGDSGEHEKVVLQALNQKDVAALSEVQASPLDSVCPPKDYTGCTTRYPTHLFNQASIGHTNAASASAFICQKMDSFNSIDSEAQRSAQNLGSLGQQCSFDSSYEDMDSDQFGDMIQPMDSYDYVSHGVPLRNSLGFPVGTGVNRIGSRVFNPMEFQNGNKFLTHQPLQPFILQRILQQQQLVKCIYLADSALQLLNLRNNTMGFLPGYQAQVHPFPYPHLTNSNAVNYPLCNQFSQHHQQQPTMTAATATNGIGEGDLGNPDASSPNSMSQVMENKHCESFPTAAEGMEC</sequence>
<keyword evidence="3" id="KW-1185">Reference proteome</keyword>
<feature type="compositionally biased region" description="Polar residues" evidence="1">
    <location>
        <begin position="186"/>
        <end position="198"/>
    </location>
</feature>
<gene>
    <name evidence="2" type="ORF">EGR_05208</name>
</gene>
<feature type="compositionally biased region" description="Polar residues" evidence="1">
    <location>
        <begin position="271"/>
        <end position="285"/>
    </location>
</feature>
<dbReference type="CTD" id="36340923"/>
<dbReference type="KEGG" id="egl:EGR_05208"/>
<name>W6UNL9_ECHGR</name>
<proteinExistence type="predicted"/>
<reference evidence="2 3" key="1">
    <citation type="journal article" date="2013" name="Nat. Genet.">
        <title>The genome of the hydatid tapeworm Echinococcus granulosus.</title>
        <authorList>
            <person name="Zheng H."/>
            <person name="Zhang W."/>
            <person name="Zhang L."/>
            <person name="Zhang Z."/>
            <person name="Li J."/>
            <person name="Lu G."/>
            <person name="Zhu Y."/>
            <person name="Wang Y."/>
            <person name="Huang Y."/>
            <person name="Liu J."/>
            <person name="Kang H."/>
            <person name="Chen J."/>
            <person name="Wang L."/>
            <person name="Chen A."/>
            <person name="Yu S."/>
            <person name="Gao Z."/>
            <person name="Jin L."/>
            <person name="Gu W."/>
            <person name="Wang Z."/>
            <person name="Zhao L."/>
            <person name="Shi B."/>
            <person name="Wen H."/>
            <person name="Lin R."/>
            <person name="Jones M.K."/>
            <person name="Brejova B."/>
            <person name="Vinar T."/>
            <person name="Zhao G."/>
            <person name="McManus D.P."/>
            <person name="Chen Z."/>
            <person name="Zhou Y."/>
            <person name="Wang S."/>
        </authorList>
    </citation>
    <scope>NUCLEOTIDE SEQUENCE [LARGE SCALE GENOMIC DNA]</scope>
</reference>
<feature type="region of interest" description="Disordered" evidence="1">
    <location>
        <begin position="271"/>
        <end position="292"/>
    </location>
</feature>
<dbReference type="Proteomes" id="UP000019149">
    <property type="component" value="Unassembled WGS sequence"/>
</dbReference>
<organism evidence="2 3">
    <name type="scientific">Echinococcus granulosus</name>
    <name type="common">Hydatid tapeworm</name>
    <dbReference type="NCBI Taxonomy" id="6210"/>
    <lineage>
        <taxon>Eukaryota</taxon>
        <taxon>Metazoa</taxon>
        <taxon>Spiralia</taxon>
        <taxon>Lophotrochozoa</taxon>
        <taxon>Platyhelminthes</taxon>
        <taxon>Cestoda</taxon>
        <taxon>Eucestoda</taxon>
        <taxon>Cyclophyllidea</taxon>
        <taxon>Taeniidae</taxon>
        <taxon>Echinococcus</taxon>
        <taxon>Echinococcus granulosus group</taxon>
    </lineage>
</organism>
<feature type="region of interest" description="Disordered" evidence="1">
    <location>
        <begin position="537"/>
        <end position="558"/>
    </location>
</feature>
<evidence type="ECO:0000256" key="1">
    <source>
        <dbReference type="SAM" id="MobiDB-lite"/>
    </source>
</evidence>
<evidence type="ECO:0000313" key="2">
    <source>
        <dbReference type="EMBL" id="EUB59882.1"/>
    </source>
</evidence>
<dbReference type="OrthoDB" id="10316184at2759"/>
<feature type="region of interest" description="Disordered" evidence="1">
    <location>
        <begin position="186"/>
        <end position="217"/>
    </location>
</feature>
<dbReference type="RefSeq" id="XP_024351078.1">
    <property type="nucleotide sequence ID" value="XM_024494457.1"/>
</dbReference>
<comment type="caution">
    <text evidence="2">The sequence shown here is derived from an EMBL/GenBank/DDBJ whole genome shotgun (WGS) entry which is preliminary data.</text>
</comment>
<dbReference type="GeneID" id="36340923"/>
<evidence type="ECO:0000313" key="3">
    <source>
        <dbReference type="Proteomes" id="UP000019149"/>
    </source>
</evidence>
<dbReference type="EMBL" id="APAU02000037">
    <property type="protein sequence ID" value="EUB59882.1"/>
    <property type="molecule type" value="Genomic_DNA"/>
</dbReference>
<dbReference type="AlphaFoldDB" id="W6UNL9"/>
<protein>
    <submittedName>
        <fullName evidence="2">Uncharacterized protein</fullName>
    </submittedName>
</protein>